<dbReference type="InterPro" id="IPR003749">
    <property type="entry name" value="ThiS/MoaD-like"/>
</dbReference>
<dbReference type="EMBL" id="JACICD010000004">
    <property type="protein sequence ID" value="MBB3771731.1"/>
    <property type="molecule type" value="Genomic_DNA"/>
</dbReference>
<gene>
    <name evidence="1" type="ORF">FHS55_002340</name>
</gene>
<proteinExistence type="predicted"/>
<evidence type="ECO:0000313" key="1">
    <source>
        <dbReference type="EMBL" id="MBB3771731.1"/>
    </source>
</evidence>
<dbReference type="CDD" id="cd00565">
    <property type="entry name" value="Ubl_ThiS"/>
    <property type="match status" value="1"/>
</dbReference>
<dbReference type="Gene3D" id="3.10.20.30">
    <property type="match status" value="1"/>
</dbReference>
<protein>
    <submittedName>
        <fullName evidence="1">Sulfur carrier protein</fullName>
    </submittedName>
</protein>
<dbReference type="NCBIfam" id="TIGR01683">
    <property type="entry name" value="thiS"/>
    <property type="match status" value="1"/>
</dbReference>
<dbReference type="PANTHER" id="PTHR34472:SF1">
    <property type="entry name" value="SULFUR CARRIER PROTEIN THIS"/>
    <property type="match status" value="1"/>
</dbReference>
<dbReference type="InterPro" id="IPR012675">
    <property type="entry name" value="Beta-grasp_dom_sf"/>
</dbReference>
<accession>A0A839ZAE6</accession>
<dbReference type="Pfam" id="PF02597">
    <property type="entry name" value="ThiS"/>
    <property type="match status" value="1"/>
</dbReference>
<dbReference type="Proteomes" id="UP000533469">
    <property type="component" value="Unassembled WGS sequence"/>
</dbReference>
<dbReference type="PANTHER" id="PTHR34472">
    <property type="entry name" value="SULFUR CARRIER PROTEIN THIS"/>
    <property type="match status" value="1"/>
</dbReference>
<dbReference type="InterPro" id="IPR016155">
    <property type="entry name" value="Mopterin_synth/thiamin_S_b"/>
</dbReference>
<dbReference type="RefSeq" id="WP_183189913.1">
    <property type="nucleotide sequence ID" value="NZ_JACICD010000004.1"/>
</dbReference>
<name>A0A839ZAE6_9HYPH</name>
<dbReference type="SUPFAM" id="SSF54285">
    <property type="entry name" value="MoaD/ThiS"/>
    <property type="match status" value="1"/>
</dbReference>
<keyword evidence="2" id="KW-1185">Reference proteome</keyword>
<dbReference type="InterPro" id="IPR010035">
    <property type="entry name" value="Thi_S"/>
</dbReference>
<organism evidence="1 2">
    <name type="scientific">Ancylobacter tetraedralis</name>
    <dbReference type="NCBI Taxonomy" id="217068"/>
    <lineage>
        <taxon>Bacteria</taxon>
        <taxon>Pseudomonadati</taxon>
        <taxon>Pseudomonadota</taxon>
        <taxon>Alphaproteobacteria</taxon>
        <taxon>Hyphomicrobiales</taxon>
        <taxon>Xanthobacteraceae</taxon>
        <taxon>Ancylobacter</taxon>
    </lineage>
</organism>
<dbReference type="AlphaFoldDB" id="A0A839ZAE6"/>
<comment type="caution">
    <text evidence="1">The sequence shown here is derived from an EMBL/GenBank/DDBJ whole genome shotgun (WGS) entry which is preliminary data.</text>
</comment>
<sequence length="65" mass="6710">MKIIVNGETAEIRAGTLAELLSELGYADAIVATAVNGAMVRAVRRDATPIATGDRVEILAPMQGG</sequence>
<reference evidence="1 2" key="1">
    <citation type="submission" date="2020-08" db="EMBL/GenBank/DDBJ databases">
        <title>Genomic Encyclopedia of Type Strains, Phase IV (KMG-IV): sequencing the most valuable type-strain genomes for metagenomic binning, comparative biology and taxonomic classification.</title>
        <authorList>
            <person name="Goeker M."/>
        </authorList>
    </citation>
    <scope>NUCLEOTIDE SEQUENCE [LARGE SCALE GENOMIC DNA]</scope>
    <source>
        <strain evidence="1 2">DSM 5895</strain>
    </source>
</reference>
<evidence type="ECO:0000313" key="2">
    <source>
        <dbReference type="Proteomes" id="UP000533469"/>
    </source>
</evidence>